<keyword evidence="2" id="KW-1185">Reference proteome</keyword>
<sequence length="97" mass="11096">MSLHSSNSCQRFAFSLACPVSRNFITRVAWDKPPLPGAGNEVIQVRNRGVMLVTCSSSRTAMTISGFQTLFCRLECRWPDQLQTQTEMFRQILRQVR</sequence>
<name>A0AAV3ZY63_9GAST</name>
<organism evidence="1 2">
    <name type="scientific">Plakobranchus ocellatus</name>
    <dbReference type="NCBI Taxonomy" id="259542"/>
    <lineage>
        <taxon>Eukaryota</taxon>
        <taxon>Metazoa</taxon>
        <taxon>Spiralia</taxon>
        <taxon>Lophotrochozoa</taxon>
        <taxon>Mollusca</taxon>
        <taxon>Gastropoda</taxon>
        <taxon>Heterobranchia</taxon>
        <taxon>Euthyneura</taxon>
        <taxon>Panpulmonata</taxon>
        <taxon>Sacoglossa</taxon>
        <taxon>Placobranchoidea</taxon>
        <taxon>Plakobranchidae</taxon>
        <taxon>Plakobranchus</taxon>
    </lineage>
</organism>
<dbReference type="AlphaFoldDB" id="A0AAV3ZY63"/>
<reference evidence="1 2" key="1">
    <citation type="journal article" date="2021" name="Elife">
        <title>Chloroplast acquisition without the gene transfer in kleptoplastic sea slugs, Plakobranchus ocellatus.</title>
        <authorList>
            <person name="Maeda T."/>
            <person name="Takahashi S."/>
            <person name="Yoshida T."/>
            <person name="Shimamura S."/>
            <person name="Takaki Y."/>
            <person name="Nagai Y."/>
            <person name="Toyoda A."/>
            <person name="Suzuki Y."/>
            <person name="Arimoto A."/>
            <person name="Ishii H."/>
            <person name="Satoh N."/>
            <person name="Nishiyama T."/>
            <person name="Hasebe M."/>
            <person name="Maruyama T."/>
            <person name="Minagawa J."/>
            <person name="Obokata J."/>
            <person name="Shigenobu S."/>
        </authorList>
    </citation>
    <scope>NUCLEOTIDE SEQUENCE [LARGE SCALE GENOMIC DNA]</scope>
</reference>
<proteinExistence type="predicted"/>
<gene>
    <name evidence="1" type="ORF">PoB_002651200</name>
</gene>
<evidence type="ECO:0000313" key="2">
    <source>
        <dbReference type="Proteomes" id="UP000735302"/>
    </source>
</evidence>
<evidence type="ECO:0000313" key="1">
    <source>
        <dbReference type="EMBL" id="GFO00007.1"/>
    </source>
</evidence>
<comment type="caution">
    <text evidence="1">The sequence shown here is derived from an EMBL/GenBank/DDBJ whole genome shotgun (WGS) entry which is preliminary data.</text>
</comment>
<protein>
    <submittedName>
        <fullName evidence="1">Uncharacterized protein</fullName>
    </submittedName>
</protein>
<dbReference type="EMBL" id="BLXT01003024">
    <property type="protein sequence ID" value="GFO00007.1"/>
    <property type="molecule type" value="Genomic_DNA"/>
</dbReference>
<accession>A0AAV3ZY63</accession>
<dbReference type="Proteomes" id="UP000735302">
    <property type="component" value="Unassembled WGS sequence"/>
</dbReference>